<dbReference type="Gene3D" id="1.25.10.10">
    <property type="entry name" value="Leucine-rich Repeat Variant"/>
    <property type="match status" value="2"/>
</dbReference>
<feature type="region of interest" description="Disordered" evidence="2">
    <location>
        <begin position="330"/>
        <end position="382"/>
    </location>
</feature>
<dbReference type="Pfam" id="PF24713">
    <property type="entry name" value="TOR1L1_C"/>
    <property type="match status" value="1"/>
</dbReference>
<dbReference type="Proteomes" id="UP001140949">
    <property type="component" value="Unassembled WGS sequence"/>
</dbReference>
<feature type="region of interest" description="Disordered" evidence="2">
    <location>
        <begin position="456"/>
        <end position="481"/>
    </location>
</feature>
<evidence type="ECO:0000259" key="4">
    <source>
        <dbReference type="Pfam" id="PF24714"/>
    </source>
</evidence>
<dbReference type="InterPro" id="IPR033337">
    <property type="entry name" value="TORTIFOLIA1/SINE1-2"/>
</dbReference>
<dbReference type="InterPro" id="IPR057600">
    <property type="entry name" value="TORTIFOLIA1/SINE1-2_N"/>
</dbReference>
<dbReference type="GO" id="GO:0009826">
    <property type="term" value="P:unidimensional cell growth"/>
    <property type="evidence" value="ECO:0007669"/>
    <property type="project" value="TreeGrafter"/>
</dbReference>
<keyword evidence="6" id="KW-1185">Reference proteome</keyword>
<reference evidence="5" key="1">
    <citation type="journal article" date="2023" name="GigaByte">
        <title>Genome assembly of the bearded iris, Iris pallida Lam.</title>
        <authorList>
            <person name="Bruccoleri R.E."/>
            <person name="Oakeley E.J."/>
            <person name="Faust A.M.E."/>
            <person name="Altorfer M."/>
            <person name="Dessus-Babus S."/>
            <person name="Burckhardt D."/>
            <person name="Oertli M."/>
            <person name="Naumann U."/>
            <person name="Petersen F."/>
            <person name="Wong J."/>
        </authorList>
    </citation>
    <scope>NUCLEOTIDE SEQUENCE</scope>
    <source>
        <strain evidence="5">GSM-AAB239-AS_SAM_17_03QT</strain>
    </source>
</reference>
<feature type="region of interest" description="Disordered" evidence="2">
    <location>
        <begin position="700"/>
        <end position="722"/>
    </location>
</feature>
<dbReference type="GO" id="GO:0010031">
    <property type="term" value="P:circumnutation"/>
    <property type="evidence" value="ECO:0007669"/>
    <property type="project" value="TreeGrafter"/>
</dbReference>
<dbReference type="InterPro" id="IPR057599">
    <property type="entry name" value="TORTIFOLIA1/TORL1-2_C"/>
</dbReference>
<accession>A0AAX6E0V4</accession>
<dbReference type="Pfam" id="PF24714">
    <property type="entry name" value="TOR1L1_N"/>
    <property type="match status" value="1"/>
</dbReference>
<dbReference type="InterPro" id="IPR011989">
    <property type="entry name" value="ARM-like"/>
</dbReference>
<dbReference type="AlphaFoldDB" id="A0AAX6E0V4"/>
<evidence type="ECO:0000256" key="1">
    <source>
        <dbReference type="SAM" id="Coils"/>
    </source>
</evidence>
<comment type="caution">
    <text evidence="5">The sequence shown here is derived from an EMBL/GenBank/DDBJ whole genome shotgun (WGS) entry which is preliminary data.</text>
</comment>
<feature type="domain" description="TORTIFOLIA1/TORL1-2 C-terminal" evidence="3">
    <location>
        <begin position="792"/>
        <end position="923"/>
    </location>
</feature>
<feature type="compositionally biased region" description="Polar residues" evidence="2">
    <location>
        <begin position="456"/>
        <end position="477"/>
    </location>
</feature>
<dbReference type="PANTHER" id="PTHR31355:SF7">
    <property type="entry name" value="MICROTUBULE-ASSOCIATED PROTEIN TORTIFOLIA1"/>
    <property type="match status" value="1"/>
</dbReference>
<gene>
    <name evidence="5" type="ORF">M6B38_218045</name>
</gene>
<evidence type="ECO:0000313" key="6">
    <source>
        <dbReference type="Proteomes" id="UP001140949"/>
    </source>
</evidence>
<reference evidence="5" key="2">
    <citation type="submission" date="2023-04" db="EMBL/GenBank/DDBJ databases">
        <authorList>
            <person name="Bruccoleri R.E."/>
            <person name="Oakeley E.J."/>
            <person name="Faust A.-M."/>
            <person name="Dessus-Babus S."/>
            <person name="Altorfer M."/>
            <person name="Burckhardt D."/>
            <person name="Oertli M."/>
            <person name="Naumann U."/>
            <person name="Petersen F."/>
            <person name="Wong J."/>
        </authorList>
    </citation>
    <scope>NUCLEOTIDE SEQUENCE</scope>
    <source>
        <strain evidence="5">GSM-AAB239-AS_SAM_17_03QT</strain>
        <tissue evidence="5">Leaf</tissue>
    </source>
</reference>
<feature type="region of interest" description="Disordered" evidence="2">
    <location>
        <begin position="494"/>
        <end position="541"/>
    </location>
</feature>
<proteinExistence type="predicted"/>
<evidence type="ECO:0000313" key="5">
    <source>
        <dbReference type="EMBL" id="KAJ6797600.1"/>
    </source>
</evidence>
<dbReference type="PANTHER" id="PTHR31355">
    <property type="entry name" value="MICROTUBULE-ASSOCIATED PROTEIN TORTIFOLIA1"/>
    <property type="match status" value="1"/>
</dbReference>
<protein>
    <submittedName>
        <fullName evidence="5">Microtubule-associated protein TORTIFOLIA1-like</fullName>
    </submittedName>
</protein>
<evidence type="ECO:0000256" key="2">
    <source>
        <dbReference type="SAM" id="MobiDB-lite"/>
    </source>
</evidence>
<sequence>MSFSSSKPSLKKSKSQKQPPPPPPQSRSVSSQLVAMVELKSRILSSLSKLSDRDTQPIAIADLESTIKNLPSPDRNLPVILNSLLLDPHKESLRLLSLLASTHPSAASPHLPKILSHLLRRLKDPASSSDSSLRDACRDAAGALAAVYIKGDDTTTTSSNNVGLFVKPLLEAAAGEQSRHVQAGAAACLAKVVECGGRRGGGGCGNAGAAAFGKLCPRVCRMLGGQGLLAKGALLSVLASLSQVGAISPQNMPLVLQSIRECLENSDWATRKAAADTLSVLASHSSHLVTDGASSTIAALEACRFDKVKPVRDSIMEALQMWKKLIGKEEDISENPKDGKNCESTDPEEKVDNTKSNIDCRRSESVKDSSSPTDKDSFSKDKGSNISDKAVIVLKKRMPSLTDKEMNPEFFQKLETRNSGDLPVEVVVPRKCQQSSNSQGDEEPNMTDCDSVALSKQNGTIGNESSDSHAHTSASNRNIDKRLGAYNKLQESDDFNREKLTEQRGLRTKESKPRTFDADDRAEQSQRDPSAKNFSRSDVDSSFMSNRGNWLTIQRQLSQLERQQLNLMNMLQDFMGGSHDNMITLENRVRGLERVVEEMARDLSLSSGRRGNNLMLGFEGSPGRSSNKYNGRLHDYSAAKFGRGVDSRIPYAERFLASDSILSGGRGRDAPWRPDSEAWDSYAYASSRNGLMSSRRGLGAVSVDGRSPRTEHDGDEPGCRRAWDEGHTPFRLGEGPSARSVWQASKDEATLEAIRVAGDDNGTSRIAARGEIRELDAEALTDDNSGQERGPLWVLWSRAVDSLHAGDVDSAYAEVVSSGDDMLLVKLMERSGPVADQLSNEVASDVLHAVSQFLLEQSLSDIALAWIQQFAEMIVENGGDIGIPLEVKREVLLSLHEASAMDPPEDWEGAPPDQMMIQLASAWGINIQQLIK</sequence>
<feature type="region of interest" description="Disordered" evidence="2">
    <location>
        <begin position="1"/>
        <end position="31"/>
    </location>
</feature>
<evidence type="ECO:0000259" key="3">
    <source>
        <dbReference type="Pfam" id="PF24713"/>
    </source>
</evidence>
<feature type="compositionally biased region" description="Basic and acidic residues" evidence="2">
    <location>
        <begin position="494"/>
        <end position="539"/>
    </location>
</feature>
<dbReference type="InterPro" id="IPR016024">
    <property type="entry name" value="ARM-type_fold"/>
</dbReference>
<dbReference type="SUPFAM" id="SSF48371">
    <property type="entry name" value="ARM repeat"/>
    <property type="match status" value="1"/>
</dbReference>
<dbReference type="GO" id="GO:0008017">
    <property type="term" value="F:microtubule binding"/>
    <property type="evidence" value="ECO:0007669"/>
    <property type="project" value="InterPro"/>
</dbReference>
<name>A0AAX6E0V4_IRIPA</name>
<feature type="coiled-coil region" evidence="1">
    <location>
        <begin position="553"/>
        <end position="602"/>
    </location>
</feature>
<dbReference type="EMBL" id="JANAVB010040818">
    <property type="protein sequence ID" value="KAJ6797600.1"/>
    <property type="molecule type" value="Genomic_DNA"/>
</dbReference>
<feature type="domain" description="TORTIFOLIA1/SINE1-2 N-terminal" evidence="4">
    <location>
        <begin position="37"/>
        <end position="324"/>
    </location>
</feature>
<keyword evidence="1" id="KW-0175">Coiled coil</keyword>
<feature type="compositionally biased region" description="Basic and acidic residues" evidence="2">
    <location>
        <begin position="706"/>
        <end position="722"/>
    </location>
</feature>
<dbReference type="GO" id="GO:0010005">
    <property type="term" value="C:cortical microtubule, transverse to long axis"/>
    <property type="evidence" value="ECO:0007669"/>
    <property type="project" value="TreeGrafter"/>
</dbReference>
<organism evidence="5 6">
    <name type="scientific">Iris pallida</name>
    <name type="common">Sweet iris</name>
    <dbReference type="NCBI Taxonomy" id="29817"/>
    <lineage>
        <taxon>Eukaryota</taxon>
        <taxon>Viridiplantae</taxon>
        <taxon>Streptophyta</taxon>
        <taxon>Embryophyta</taxon>
        <taxon>Tracheophyta</taxon>
        <taxon>Spermatophyta</taxon>
        <taxon>Magnoliopsida</taxon>
        <taxon>Liliopsida</taxon>
        <taxon>Asparagales</taxon>
        <taxon>Iridaceae</taxon>
        <taxon>Iridoideae</taxon>
        <taxon>Irideae</taxon>
        <taxon>Iris</taxon>
    </lineage>
</organism>